<evidence type="ECO:0000256" key="1">
    <source>
        <dbReference type="ARBA" id="ARBA00004651"/>
    </source>
</evidence>
<feature type="transmembrane region" description="Helical" evidence="5">
    <location>
        <begin position="387"/>
        <end position="408"/>
    </location>
</feature>
<dbReference type="InterPro" id="IPR020846">
    <property type="entry name" value="MFS_dom"/>
</dbReference>
<dbReference type="SUPFAM" id="SSF103473">
    <property type="entry name" value="MFS general substrate transporter"/>
    <property type="match status" value="1"/>
</dbReference>
<sequence>MNTPESTVPAVPLITGPTVEPTPTELFRQNLQPRRGFVFFLVLAMVGAAAAQMSAALLTLTLKATEIDAATATTTISISSAIAGVLTLVALPVFGTLSDRSRSRFGRRRPFLVLGAIAFVVGATLLVAAPNVPIFVLAHLLITTGFVIASVTVIALLTDQLPADRRGVATALTSMATPIGALFGMAVSVPFDAQLVPLVGIPTALAVVGMLLLALIIHDPKFDFPKPAFDLQAALKMFWVNPLKHPSFAWIFTSRMLVFSGVAALNGYQAIYLLQKLHLDPAGLGGSILLTVVVNLGATLLAAPAMAKLSDKLGVRKPFILVAALILAVGLVLASVAPDFGFYLVACAVVGLGQGVYFSVELVLATQVLPDPDNPAKDLGILKIADNLPVTIVAAIAPALLAIGAGAAGPNFSALFIAGALAATAGGLVILFVRAAR</sequence>
<name>A0A939TS10_9MICO</name>
<keyword evidence="2 5" id="KW-0812">Transmembrane</keyword>
<dbReference type="PANTHER" id="PTHR23528">
    <property type="match status" value="1"/>
</dbReference>
<dbReference type="EMBL" id="JAGFOA010000008">
    <property type="protein sequence ID" value="MBO3665070.1"/>
    <property type="molecule type" value="Genomic_DNA"/>
</dbReference>
<comment type="subcellular location">
    <subcellularLocation>
        <location evidence="1">Cell membrane</location>
        <topology evidence="1">Multi-pass membrane protein</topology>
    </subcellularLocation>
</comment>
<evidence type="ECO:0000313" key="7">
    <source>
        <dbReference type="EMBL" id="MBO3665070.1"/>
    </source>
</evidence>
<dbReference type="Gene3D" id="1.20.1250.20">
    <property type="entry name" value="MFS general substrate transporter like domains"/>
    <property type="match status" value="2"/>
</dbReference>
<dbReference type="GO" id="GO:0005886">
    <property type="term" value="C:plasma membrane"/>
    <property type="evidence" value="ECO:0007669"/>
    <property type="project" value="UniProtKB-SubCell"/>
</dbReference>
<dbReference type="GO" id="GO:0022857">
    <property type="term" value="F:transmembrane transporter activity"/>
    <property type="evidence" value="ECO:0007669"/>
    <property type="project" value="InterPro"/>
</dbReference>
<feature type="transmembrane region" description="Helical" evidence="5">
    <location>
        <begin position="288"/>
        <end position="307"/>
    </location>
</feature>
<organism evidence="7 8">
    <name type="scientific">Microbacterium stercoris</name>
    <dbReference type="NCBI Taxonomy" id="2820289"/>
    <lineage>
        <taxon>Bacteria</taxon>
        <taxon>Bacillati</taxon>
        <taxon>Actinomycetota</taxon>
        <taxon>Actinomycetes</taxon>
        <taxon>Micrococcales</taxon>
        <taxon>Microbacteriaceae</taxon>
        <taxon>Microbacterium</taxon>
    </lineage>
</organism>
<dbReference type="AlphaFoldDB" id="A0A939TS10"/>
<reference evidence="7" key="1">
    <citation type="submission" date="2021-03" db="EMBL/GenBank/DDBJ databases">
        <title>Microbacterium sp. nov., a novel actinobacterium isolated from cow dung.</title>
        <authorList>
            <person name="Zhang L."/>
        </authorList>
    </citation>
    <scope>NUCLEOTIDE SEQUENCE</scope>
    <source>
        <strain evidence="7">NEAU-LLB</strain>
    </source>
</reference>
<proteinExistence type="predicted"/>
<feature type="transmembrane region" description="Helical" evidence="5">
    <location>
        <begin position="319"/>
        <end position="337"/>
    </location>
</feature>
<dbReference type="InterPro" id="IPR011701">
    <property type="entry name" value="MFS"/>
</dbReference>
<feature type="transmembrane region" description="Helical" evidence="5">
    <location>
        <begin position="414"/>
        <end position="433"/>
    </location>
</feature>
<dbReference type="PANTHER" id="PTHR23528:SF1">
    <property type="entry name" value="MAJOR FACILITATOR SUPERFAMILY (MFS) PROFILE DOMAIN-CONTAINING PROTEIN"/>
    <property type="match status" value="1"/>
</dbReference>
<evidence type="ECO:0000313" key="8">
    <source>
        <dbReference type="Proteomes" id="UP000680132"/>
    </source>
</evidence>
<dbReference type="Pfam" id="PF07690">
    <property type="entry name" value="MFS_1"/>
    <property type="match status" value="1"/>
</dbReference>
<evidence type="ECO:0000256" key="5">
    <source>
        <dbReference type="SAM" id="Phobius"/>
    </source>
</evidence>
<comment type="caution">
    <text evidence="7">The sequence shown here is derived from an EMBL/GenBank/DDBJ whole genome shotgun (WGS) entry which is preliminary data.</text>
</comment>
<evidence type="ECO:0000259" key="6">
    <source>
        <dbReference type="PROSITE" id="PS50850"/>
    </source>
</evidence>
<feature type="transmembrane region" description="Helical" evidence="5">
    <location>
        <begin position="247"/>
        <end position="268"/>
    </location>
</feature>
<dbReference type="RefSeq" id="WP_208505430.1">
    <property type="nucleotide sequence ID" value="NZ_JAGFOA010000008.1"/>
</dbReference>
<dbReference type="InterPro" id="IPR036259">
    <property type="entry name" value="MFS_trans_sf"/>
</dbReference>
<feature type="transmembrane region" description="Helical" evidence="5">
    <location>
        <begin position="110"/>
        <end position="128"/>
    </location>
</feature>
<feature type="transmembrane region" description="Helical" evidence="5">
    <location>
        <begin position="343"/>
        <end position="366"/>
    </location>
</feature>
<gene>
    <name evidence="7" type="ORF">J5V96_16345</name>
</gene>
<evidence type="ECO:0000256" key="4">
    <source>
        <dbReference type="ARBA" id="ARBA00023136"/>
    </source>
</evidence>
<keyword evidence="4 5" id="KW-0472">Membrane</keyword>
<feature type="transmembrane region" description="Helical" evidence="5">
    <location>
        <begin position="78"/>
        <end position="98"/>
    </location>
</feature>
<evidence type="ECO:0000256" key="3">
    <source>
        <dbReference type="ARBA" id="ARBA00022989"/>
    </source>
</evidence>
<evidence type="ECO:0000256" key="2">
    <source>
        <dbReference type="ARBA" id="ARBA00022692"/>
    </source>
</evidence>
<dbReference type="PROSITE" id="PS50850">
    <property type="entry name" value="MFS"/>
    <property type="match status" value="1"/>
</dbReference>
<keyword evidence="3 5" id="KW-1133">Transmembrane helix</keyword>
<feature type="domain" description="Major facilitator superfamily (MFS) profile" evidence="6">
    <location>
        <begin position="40"/>
        <end position="437"/>
    </location>
</feature>
<feature type="transmembrane region" description="Helical" evidence="5">
    <location>
        <begin position="134"/>
        <end position="157"/>
    </location>
</feature>
<feature type="transmembrane region" description="Helical" evidence="5">
    <location>
        <begin position="169"/>
        <end position="189"/>
    </location>
</feature>
<keyword evidence="8" id="KW-1185">Reference proteome</keyword>
<feature type="transmembrane region" description="Helical" evidence="5">
    <location>
        <begin position="37"/>
        <end position="58"/>
    </location>
</feature>
<feature type="transmembrane region" description="Helical" evidence="5">
    <location>
        <begin position="195"/>
        <end position="217"/>
    </location>
</feature>
<accession>A0A939TS10</accession>
<protein>
    <submittedName>
        <fullName evidence="7">MFS transporter</fullName>
    </submittedName>
</protein>
<dbReference type="Proteomes" id="UP000680132">
    <property type="component" value="Unassembled WGS sequence"/>
</dbReference>